<feature type="signal peptide" evidence="2">
    <location>
        <begin position="1"/>
        <end position="17"/>
    </location>
</feature>
<name>A0A914WG33_9BILA</name>
<dbReference type="AlphaFoldDB" id="A0A914WG33"/>
<feature type="region of interest" description="Disordered" evidence="1">
    <location>
        <begin position="27"/>
        <end position="106"/>
    </location>
</feature>
<evidence type="ECO:0000256" key="1">
    <source>
        <dbReference type="SAM" id="MobiDB-lite"/>
    </source>
</evidence>
<accession>A0A914WG33</accession>
<protein>
    <submittedName>
        <fullName evidence="4">Uncharacterized protein</fullName>
    </submittedName>
</protein>
<feature type="compositionally biased region" description="Low complexity" evidence="1">
    <location>
        <begin position="32"/>
        <end position="72"/>
    </location>
</feature>
<reference evidence="4" key="1">
    <citation type="submission" date="2022-11" db="UniProtKB">
        <authorList>
            <consortium name="WormBaseParasite"/>
        </authorList>
    </citation>
    <scope>IDENTIFICATION</scope>
</reference>
<feature type="region of interest" description="Disordered" evidence="1">
    <location>
        <begin position="255"/>
        <end position="280"/>
    </location>
</feature>
<feature type="chain" id="PRO_5036873289" evidence="2">
    <location>
        <begin position="18"/>
        <end position="307"/>
    </location>
</feature>
<dbReference type="Proteomes" id="UP000887566">
    <property type="component" value="Unplaced"/>
</dbReference>
<sequence length="307" mass="30212">MQIFRAIILLSFAFASARVLQKREENYGSGEAPHAPDTPTAPVAAVAPAPTGHAETPTAAVAPAPAEHAPAASGSEVKPNAAPAAPAAHHEAAAAAPAKPKGGGAKCAVIPTPDRKPGCDWEPVHDERYCIASYRCKSEVSQAASGDSHSSAGAEAPKVEASKCEDLNPFEDAVPHPNNDPTCQAGFPGWKEHAGCNCIYQIKDRASSGCVTSYWAICAVGDPNALVAKTEGANATSAAAPAASAAPAEAAPAAPAAPAPAAPASVAPAAPAPAEAAPAAPAAPAPAAAMAVSAAPAAQGSKSGYKQ</sequence>
<organism evidence="3 4">
    <name type="scientific">Plectus sambesii</name>
    <dbReference type="NCBI Taxonomy" id="2011161"/>
    <lineage>
        <taxon>Eukaryota</taxon>
        <taxon>Metazoa</taxon>
        <taxon>Ecdysozoa</taxon>
        <taxon>Nematoda</taxon>
        <taxon>Chromadorea</taxon>
        <taxon>Plectida</taxon>
        <taxon>Plectina</taxon>
        <taxon>Plectoidea</taxon>
        <taxon>Plectidae</taxon>
        <taxon>Plectus</taxon>
    </lineage>
</organism>
<evidence type="ECO:0000313" key="3">
    <source>
        <dbReference type="Proteomes" id="UP000887566"/>
    </source>
</evidence>
<keyword evidence="3" id="KW-1185">Reference proteome</keyword>
<keyword evidence="2" id="KW-0732">Signal</keyword>
<proteinExistence type="predicted"/>
<evidence type="ECO:0000256" key="2">
    <source>
        <dbReference type="SAM" id="SignalP"/>
    </source>
</evidence>
<feature type="compositionally biased region" description="Low complexity" evidence="1">
    <location>
        <begin position="81"/>
        <end position="100"/>
    </location>
</feature>
<dbReference type="WBParaSite" id="PSAMB.scaffold3size181960.g468.t1">
    <property type="protein sequence ID" value="PSAMB.scaffold3size181960.g468.t1"/>
    <property type="gene ID" value="PSAMB.scaffold3size181960.g468"/>
</dbReference>
<feature type="compositionally biased region" description="Low complexity" evidence="1">
    <location>
        <begin position="262"/>
        <end position="280"/>
    </location>
</feature>
<evidence type="ECO:0000313" key="4">
    <source>
        <dbReference type="WBParaSite" id="PSAMB.scaffold3size181960.g468.t1"/>
    </source>
</evidence>